<comment type="caution">
    <text evidence="1">The sequence shown here is derived from an EMBL/GenBank/DDBJ whole genome shotgun (WGS) entry which is preliminary data.</text>
</comment>
<reference evidence="1 2" key="1">
    <citation type="submission" date="2022-01" db="EMBL/GenBank/DDBJ databases">
        <authorList>
            <person name="Xiong W."/>
            <person name="Schranz E."/>
        </authorList>
    </citation>
    <scope>NUCLEOTIDE SEQUENCE [LARGE SCALE GENOMIC DNA]</scope>
</reference>
<dbReference type="Proteomes" id="UP001157418">
    <property type="component" value="Unassembled WGS sequence"/>
</dbReference>
<name>A0AAU9PKI0_9ASTR</name>
<organism evidence="1 2">
    <name type="scientific">Lactuca virosa</name>
    <dbReference type="NCBI Taxonomy" id="75947"/>
    <lineage>
        <taxon>Eukaryota</taxon>
        <taxon>Viridiplantae</taxon>
        <taxon>Streptophyta</taxon>
        <taxon>Embryophyta</taxon>
        <taxon>Tracheophyta</taxon>
        <taxon>Spermatophyta</taxon>
        <taxon>Magnoliopsida</taxon>
        <taxon>eudicotyledons</taxon>
        <taxon>Gunneridae</taxon>
        <taxon>Pentapetalae</taxon>
        <taxon>asterids</taxon>
        <taxon>campanulids</taxon>
        <taxon>Asterales</taxon>
        <taxon>Asteraceae</taxon>
        <taxon>Cichorioideae</taxon>
        <taxon>Cichorieae</taxon>
        <taxon>Lactucinae</taxon>
        <taxon>Lactuca</taxon>
    </lineage>
</organism>
<dbReference type="EMBL" id="CAKMRJ010005634">
    <property type="protein sequence ID" value="CAH1450060.1"/>
    <property type="molecule type" value="Genomic_DNA"/>
</dbReference>
<protein>
    <recommendedName>
        <fullName evidence="3">Ubiquitin-like domain-containing protein</fullName>
    </recommendedName>
</protein>
<evidence type="ECO:0000313" key="1">
    <source>
        <dbReference type="EMBL" id="CAH1450060.1"/>
    </source>
</evidence>
<gene>
    <name evidence="1" type="ORF">LVIROSA_LOCUS35502</name>
</gene>
<evidence type="ECO:0000313" key="2">
    <source>
        <dbReference type="Proteomes" id="UP001157418"/>
    </source>
</evidence>
<dbReference type="PANTHER" id="PTHR34835">
    <property type="entry name" value="OS07G0283600 PROTEIN-RELATED"/>
    <property type="match status" value="1"/>
</dbReference>
<dbReference type="PANTHER" id="PTHR34835:SF90">
    <property type="entry name" value="AMINOTRANSFERASE-LIKE PLANT MOBILE DOMAIN-CONTAINING PROTEIN"/>
    <property type="match status" value="1"/>
</dbReference>
<accession>A0AAU9PKI0</accession>
<keyword evidence="2" id="KW-1185">Reference proteome</keyword>
<evidence type="ECO:0008006" key="3">
    <source>
        <dbReference type="Google" id="ProtNLM"/>
    </source>
</evidence>
<proteinExistence type="predicted"/>
<sequence>MVIDVEGKELKVTTQYVHDMLEIPTGGTILTQHDQLPKDDTCYDEWKELFQEGAIIRLNAIKKVIVHTTEVDFNFKLDFLVLSLFYADKIHSEVLTVTHKRLTICYWSSKKIRYRETFEQEICRFGLGELNEEVEGDTYLEDNDCDKDEDDSVEAYESKLIKNA</sequence>
<dbReference type="AlphaFoldDB" id="A0AAU9PKI0"/>